<organism evidence="4 5">
    <name type="scientific">Trichocladium antarcticum</name>
    <dbReference type="NCBI Taxonomy" id="1450529"/>
    <lineage>
        <taxon>Eukaryota</taxon>
        <taxon>Fungi</taxon>
        <taxon>Dikarya</taxon>
        <taxon>Ascomycota</taxon>
        <taxon>Pezizomycotina</taxon>
        <taxon>Sordariomycetes</taxon>
        <taxon>Sordariomycetidae</taxon>
        <taxon>Sordariales</taxon>
        <taxon>Chaetomiaceae</taxon>
        <taxon>Trichocladium</taxon>
    </lineage>
</organism>
<dbReference type="GO" id="GO:0006298">
    <property type="term" value="P:mismatch repair"/>
    <property type="evidence" value="ECO:0007669"/>
    <property type="project" value="InterPro"/>
</dbReference>
<feature type="compositionally biased region" description="Polar residues" evidence="2">
    <location>
        <begin position="548"/>
        <end position="557"/>
    </location>
</feature>
<feature type="domain" description="MutL C-terminal dimerisation" evidence="3">
    <location>
        <begin position="692"/>
        <end position="893"/>
    </location>
</feature>
<dbReference type="InterPro" id="IPR037198">
    <property type="entry name" value="MutL_C_sf"/>
</dbReference>
<sequence>MSIQPLPRDVVAQIKSSATVTSLNGAVFGLLQNSLDAGASKINIAVDYGRGNCSVEDNGVGIAPAGFREDGGLGQLHYTSKYPPRARCHGTHGELIASLAALSLLSITSHHRDYRTHNSLAIHNSRVVSRNIPALPEQRVLAFPSGTRVSVRDLFGSMPVRLKQRAIEVERLGSSRDFNQLTAKIVALLLPWSGEVTVAVQDSCSRRTVSLRAHGIVDWNRSYRITAADIISRTALLLTQACLVEDEGSKHWVPIGATASGLSVRGCVSLQPVATKRAQFIALGVQPLLNEHHSNFFYEDVNRVFNNSNFGVIEESSLDDDGLPTKTEGFTGKELKARRGIDRWPMFFLQIMLDTETGSVDVDSFLDQRPQNVAVITDLIQVMAYEFLKKHHFRPKSVSALERMKRPKTSSPAPPSRPPAAITTVSSGGRLSLEARRSSTNLELRRHVPSPRSKSHIATTEKRTASPFASWSRVKPSVLKDLGPKGTVDALQPPQQPSRRSVVERDPTPNLSSDTTPRTDNALFGKSGSLLRRPFDDDDGAPVRRPTVTLSDQSFDAQSAAGDGNEMETVVWIDPTTKIKSHIDPRTGFAVRSSASTDMRPVTRPIPRRASGSRAQNASQLCKWKPTQSCHQNTMFLPAELRVPQVPPVSETLGAEDHGRRGESQDVCGQNRNISVTLEGRISKTALQNAKIFGQVDQKFILAKAVADHSESSTRSAPEPGQMLVLIDQHAADERCRVEELLKAYFIPKPTESSQLMAQIQALDKVIRVDFPRQDGNLLVRFKGHFVHWGIEYEVLPDQGDPQQAPHKVTVEIRALPPSILERCRLEPRLLIDLLRKEIWKLDDKGGRRGGSGTVNASADHAWVTRFHDCPEGILEMIHSRACRSAIMFNDPLTLDQCSNLVQRLAACAFPFQCAHGRPSMVPLVHLSGGNALGSSSVEPGKGGGDGLMGDLNRWKRRKDGGNK</sequence>
<dbReference type="SMART" id="SM00853">
    <property type="entry name" value="MutL_C"/>
    <property type="match status" value="1"/>
</dbReference>
<dbReference type="GO" id="GO:0005524">
    <property type="term" value="F:ATP binding"/>
    <property type="evidence" value="ECO:0007669"/>
    <property type="project" value="InterPro"/>
</dbReference>
<dbReference type="GO" id="GO:0032300">
    <property type="term" value="C:mismatch repair complex"/>
    <property type="evidence" value="ECO:0007669"/>
    <property type="project" value="InterPro"/>
</dbReference>
<gene>
    <name evidence="4" type="ORF">BT67DRAFT_461402</name>
</gene>
<evidence type="ECO:0000256" key="1">
    <source>
        <dbReference type="ARBA" id="ARBA00006082"/>
    </source>
</evidence>
<reference evidence="4" key="1">
    <citation type="journal article" date="2023" name="Mol. Phylogenet. Evol.">
        <title>Genome-scale phylogeny and comparative genomics of the fungal order Sordariales.</title>
        <authorList>
            <person name="Hensen N."/>
            <person name="Bonometti L."/>
            <person name="Westerberg I."/>
            <person name="Brannstrom I.O."/>
            <person name="Guillou S."/>
            <person name="Cros-Aarteil S."/>
            <person name="Calhoun S."/>
            <person name="Haridas S."/>
            <person name="Kuo A."/>
            <person name="Mondo S."/>
            <person name="Pangilinan J."/>
            <person name="Riley R."/>
            <person name="LaButti K."/>
            <person name="Andreopoulos B."/>
            <person name="Lipzen A."/>
            <person name="Chen C."/>
            <person name="Yan M."/>
            <person name="Daum C."/>
            <person name="Ng V."/>
            <person name="Clum A."/>
            <person name="Steindorff A."/>
            <person name="Ohm R.A."/>
            <person name="Martin F."/>
            <person name="Silar P."/>
            <person name="Natvig D.O."/>
            <person name="Lalanne C."/>
            <person name="Gautier V."/>
            <person name="Ament-Velasquez S.L."/>
            <person name="Kruys A."/>
            <person name="Hutchinson M.I."/>
            <person name="Powell A.J."/>
            <person name="Barry K."/>
            <person name="Miller A.N."/>
            <person name="Grigoriev I.V."/>
            <person name="Debuchy R."/>
            <person name="Gladieux P."/>
            <person name="Hiltunen Thoren M."/>
            <person name="Johannesson H."/>
        </authorList>
    </citation>
    <scope>NUCLEOTIDE SEQUENCE</scope>
    <source>
        <strain evidence="4">CBS 123565</strain>
    </source>
</reference>
<dbReference type="PANTHER" id="PTHR10073">
    <property type="entry name" value="DNA MISMATCH REPAIR PROTEIN MLH, PMS, MUTL"/>
    <property type="match status" value="1"/>
</dbReference>
<dbReference type="SUPFAM" id="SSF118116">
    <property type="entry name" value="DNA mismatch repair protein MutL"/>
    <property type="match status" value="1"/>
</dbReference>
<dbReference type="InterPro" id="IPR038973">
    <property type="entry name" value="MutL/Mlh/Pms-like"/>
</dbReference>
<dbReference type="Gene3D" id="3.30.565.10">
    <property type="entry name" value="Histidine kinase-like ATPase, C-terminal domain"/>
    <property type="match status" value="1"/>
</dbReference>
<feature type="compositionally biased region" description="Polar residues" evidence="2">
    <location>
        <begin position="509"/>
        <end position="519"/>
    </location>
</feature>
<dbReference type="AlphaFoldDB" id="A0AAN6UMX1"/>
<accession>A0AAN6UMX1</accession>
<dbReference type="PANTHER" id="PTHR10073:SF47">
    <property type="entry name" value="DNA MISMATCH REPAIR PROTEIN MLH3"/>
    <property type="match status" value="1"/>
</dbReference>
<feature type="compositionally biased region" description="Basic residues" evidence="2">
    <location>
        <begin position="955"/>
        <end position="964"/>
    </location>
</feature>
<comment type="similarity">
    <text evidence="1">Belongs to the DNA mismatch repair MutL/HexB family.</text>
</comment>
<keyword evidence="5" id="KW-1185">Reference proteome</keyword>
<dbReference type="GO" id="GO:0016887">
    <property type="term" value="F:ATP hydrolysis activity"/>
    <property type="evidence" value="ECO:0007669"/>
    <property type="project" value="InterPro"/>
</dbReference>
<dbReference type="SUPFAM" id="SSF55874">
    <property type="entry name" value="ATPase domain of HSP90 chaperone/DNA topoisomerase II/histidine kinase"/>
    <property type="match status" value="1"/>
</dbReference>
<dbReference type="InterPro" id="IPR042120">
    <property type="entry name" value="MutL_C_dimsub"/>
</dbReference>
<name>A0AAN6UMX1_9PEZI</name>
<dbReference type="Proteomes" id="UP001304895">
    <property type="component" value="Unassembled WGS sequence"/>
</dbReference>
<feature type="region of interest" description="Disordered" evidence="2">
    <location>
        <begin position="590"/>
        <end position="620"/>
    </location>
</feature>
<evidence type="ECO:0000313" key="4">
    <source>
        <dbReference type="EMBL" id="KAK4135724.1"/>
    </source>
</evidence>
<comment type="caution">
    <text evidence="4">The sequence shown here is derived from an EMBL/GenBank/DDBJ whole genome shotgun (WGS) entry which is preliminary data.</text>
</comment>
<evidence type="ECO:0000256" key="2">
    <source>
        <dbReference type="SAM" id="MobiDB-lite"/>
    </source>
</evidence>
<proteinExistence type="inferred from homology"/>
<dbReference type="InterPro" id="IPR036890">
    <property type="entry name" value="HATPase_C_sf"/>
</dbReference>
<protein>
    <recommendedName>
        <fullName evidence="3">MutL C-terminal dimerisation domain-containing protein</fullName>
    </recommendedName>
</protein>
<dbReference type="InterPro" id="IPR014790">
    <property type="entry name" value="MutL_C"/>
</dbReference>
<dbReference type="Gene3D" id="3.30.1540.20">
    <property type="entry name" value="MutL, C-terminal domain, dimerisation subdomain"/>
    <property type="match status" value="2"/>
</dbReference>
<evidence type="ECO:0000259" key="3">
    <source>
        <dbReference type="SMART" id="SM00853"/>
    </source>
</evidence>
<feature type="region of interest" description="Disordered" evidence="2">
    <location>
        <begin position="935"/>
        <end position="964"/>
    </location>
</feature>
<dbReference type="Pfam" id="PF13589">
    <property type="entry name" value="HATPase_c_3"/>
    <property type="match status" value="1"/>
</dbReference>
<dbReference type="EMBL" id="MU853405">
    <property type="protein sequence ID" value="KAK4135724.1"/>
    <property type="molecule type" value="Genomic_DNA"/>
</dbReference>
<reference evidence="4" key="2">
    <citation type="submission" date="2023-05" db="EMBL/GenBank/DDBJ databases">
        <authorList>
            <consortium name="Lawrence Berkeley National Laboratory"/>
            <person name="Steindorff A."/>
            <person name="Hensen N."/>
            <person name="Bonometti L."/>
            <person name="Westerberg I."/>
            <person name="Brannstrom I.O."/>
            <person name="Guillou S."/>
            <person name="Cros-Aarteil S."/>
            <person name="Calhoun S."/>
            <person name="Haridas S."/>
            <person name="Kuo A."/>
            <person name="Mondo S."/>
            <person name="Pangilinan J."/>
            <person name="Riley R."/>
            <person name="Labutti K."/>
            <person name="Andreopoulos B."/>
            <person name="Lipzen A."/>
            <person name="Chen C."/>
            <person name="Yanf M."/>
            <person name="Daum C."/>
            <person name="Ng V."/>
            <person name="Clum A."/>
            <person name="Ohm R."/>
            <person name="Martin F."/>
            <person name="Silar P."/>
            <person name="Natvig D."/>
            <person name="Lalanne C."/>
            <person name="Gautier V."/>
            <person name="Ament-Velasquez S.L."/>
            <person name="Kruys A."/>
            <person name="Hutchinson M.I."/>
            <person name="Powell A.J."/>
            <person name="Barry K."/>
            <person name="Miller A.N."/>
            <person name="Grigoriev I.V."/>
            <person name="Debuchy R."/>
            <person name="Gladieux P."/>
            <person name="Thoren M.H."/>
            <person name="Johannesson H."/>
        </authorList>
    </citation>
    <scope>NUCLEOTIDE SEQUENCE</scope>
    <source>
        <strain evidence="4">CBS 123565</strain>
    </source>
</reference>
<feature type="region of interest" description="Disordered" evidence="2">
    <location>
        <begin position="398"/>
        <end position="568"/>
    </location>
</feature>
<evidence type="ECO:0000313" key="5">
    <source>
        <dbReference type="Proteomes" id="UP001304895"/>
    </source>
</evidence>
<dbReference type="GO" id="GO:0140664">
    <property type="term" value="F:ATP-dependent DNA damage sensor activity"/>
    <property type="evidence" value="ECO:0007669"/>
    <property type="project" value="InterPro"/>
</dbReference>